<comment type="caution">
    <text evidence="2">The sequence shown here is derived from an EMBL/GenBank/DDBJ whole genome shotgun (WGS) entry which is preliminary data.</text>
</comment>
<dbReference type="NCBIfam" id="TIGR01764">
    <property type="entry name" value="excise"/>
    <property type="match status" value="1"/>
</dbReference>
<accession>A0A1F6TQI6</accession>
<dbReference type="InterPro" id="IPR041657">
    <property type="entry name" value="HTH_17"/>
</dbReference>
<dbReference type="AlphaFoldDB" id="A0A1F6TQI6"/>
<dbReference type="GO" id="GO:0003677">
    <property type="term" value="F:DNA binding"/>
    <property type="evidence" value="ECO:0007669"/>
    <property type="project" value="InterPro"/>
</dbReference>
<dbReference type="InterPro" id="IPR010093">
    <property type="entry name" value="SinI_DNA-bd"/>
</dbReference>
<name>A0A1F6TQI6_9PROT</name>
<reference evidence="2 3" key="1">
    <citation type="journal article" date="2016" name="Nat. Commun.">
        <title>Thousands of microbial genomes shed light on interconnected biogeochemical processes in an aquifer system.</title>
        <authorList>
            <person name="Anantharaman K."/>
            <person name="Brown C.T."/>
            <person name="Hug L.A."/>
            <person name="Sharon I."/>
            <person name="Castelle C.J."/>
            <person name="Probst A.J."/>
            <person name="Thomas B.C."/>
            <person name="Singh A."/>
            <person name="Wilkins M.J."/>
            <person name="Karaoz U."/>
            <person name="Brodie E.L."/>
            <person name="Williams K.H."/>
            <person name="Hubbard S.S."/>
            <person name="Banfield J.F."/>
        </authorList>
    </citation>
    <scope>NUCLEOTIDE SEQUENCE [LARGE SCALE GENOMIC DNA]</scope>
</reference>
<dbReference type="Pfam" id="PF12728">
    <property type="entry name" value="HTH_17"/>
    <property type="match status" value="1"/>
</dbReference>
<gene>
    <name evidence="2" type="ORF">A2151_07865</name>
</gene>
<protein>
    <recommendedName>
        <fullName evidence="1">Helix-turn-helix domain-containing protein</fullName>
    </recommendedName>
</protein>
<evidence type="ECO:0000259" key="1">
    <source>
        <dbReference type="Pfam" id="PF12728"/>
    </source>
</evidence>
<evidence type="ECO:0000313" key="3">
    <source>
        <dbReference type="Proteomes" id="UP000178885"/>
    </source>
</evidence>
<proteinExistence type="predicted"/>
<feature type="domain" description="Helix-turn-helix" evidence="1">
    <location>
        <begin position="10"/>
        <end position="56"/>
    </location>
</feature>
<dbReference type="EMBL" id="MFSU01000057">
    <property type="protein sequence ID" value="OGI47380.1"/>
    <property type="molecule type" value="Genomic_DNA"/>
</dbReference>
<evidence type="ECO:0000313" key="2">
    <source>
        <dbReference type="EMBL" id="OGI47380.1"/>
    </source>
</evidence>
<organism evidence="2 3">
    <name type="scientific">Candidatus Muproteobacteria bacterium RBG_16_65_34</name>
    <dbReference type="NCBI Taxonomy" id="1817760"/>
    <lineage>
        <taxon>Bacteria</taxon>
        <taxon>Pseudomonadati</taxon>
        <taxon>Pseudomonadota</taxon>
        <taxon>Candidatus Muproteobacteria</taxon>
    </lineage>
</organism>
<sequence>MAKKPKITDLLTLAQAAKAYGYSSDYLRRLAEKGRLKADKLGSQWLTTSGDVEAFLVSREKRGVYKKRTKRP</sequence>
<dbReference type="Proteomes" id="UP000178885">
    <property type="component" value="Unassembled WGS sequence"/>
</dbReference>